<reference evidence="1" key="1">
    <citation type="submission" date="2021-03" db="EMBL/GenBank/DDBJ databases">
        <title>Draft genome sequence of rust myrtle Austropuccinia psidii MF-1, a brazilian biotype.</title>
        <authorList>
            <person name="Quecine M.C."/>
            <person name="Pachon D.M.R."/>
            <person name="Bonatelli M.L."/>
            <person name="Correr F.H."/>
            <person name="Franceschini L.M."/>
            <person name="Leite T.F."/>
            <person name="Margarido G.R.A."/>
            <person name="Almeida C.A."/>
            <person name="Ferrarezi J.A."/>
            <person name="Labate C.A."/>
        </authorList>
    </citation>
    <scope>NUCLEOTIDE SEQUENCE</scope>
    <source>
        <strain evidence="1">MF-1</strain>
    </source>
</reference>
<protein>
    <submittedName>
        <fullName evidence="1">Uncharacterized protein</fullName>
    </submittedName>
</protein>
<accession>A0A9Q3H3S8</accession>
<sequence length="149" mass="16808">MLGCQIAIQEYRGNMTILYKEGKSHINADGLSRGPLDNLKSNPAYELEVASKILIYFMEIDKRRNFRFYEWAPESSSPDTHLSGPEGTETLILGIGSFELHTEFFHSVMKIYAPHKQDGILLQLLQQKRQEPRTGILVQGALVEGLSGK</sequence>
<evidence type="ECO:0000313" key="1">
    <source>
        <dbReference type="EMBL" id="MBW0488320.1"/>
    </source>
</evidence>
<proteinExistence type="predicted"/>
<dbReference type="EMBL" id="AVOT02009548">
    <property type="protein sequence ID" value="MBW0488320.1"/>
    <property type="molecule type" value="Genomic_DNA"/>
</dbReference>
<organism evidence="1 2">
    <name type="scientific">Austropuccinia psidii MF-1</name>
    <dbReference type="NCBI Taxonomy" id="1389203"/>
    <lineage>
        <taxon>Eukaryota</taxon>
        <taxon>Fungi</taxon>
        <taxon>Dikarya</taxon>
        <taxon>Basidiomycota</taxon>
        <taxon>Pucciniomycotina</taxon>
        <taxon>Pucciniomycetes</taxon>
        <taxon>Pucciniales</taxon>
        <taxon>Sphaerophragmiaceae</taxon>
        <taxon>Austropuccinia</taxon>
    </lineage>
</organism>
<keyword evidence="2" id="KW-1185">Reference proteome</keyword>
<dbReference type="AlphaFoldDB" id="A0A9Q3H3S8"/>
<evidence type="ECO:0000313" key="2">
    <source>
        <dbReference type="Proteomes" id="UP000765509"/>
    </source>
</evidence>
<dbReference type="Proteomes" id="UP000765509">
    <property type="component" value="Unassembled WGS sequence"/>
</dbReference>
<name>A0A9Q3H3S8_9BASI</name>
<gene>
    <name evidence="1" type="ORF">O181_028035</name>
</gene>
<dbReference type="OrthoDB" id="420169at2759"/>
<comment type="caution">
    <text evidence="1">The sequence shown here is derived from an EMBL/GenBank/DDBJ whole genome shotgun (WGS) entry which is preliminary data.</text>
</comment>